<dbReference type="PANTHER" id="PTHR33337:SF40">
    <property type="entry name" value="CENP-V_GFA DOMAIN-CONTAINING PROTEIN-RELATED"/>
    <property type="match status" value="1"/>
</dbReference>
<dbReference type="SUPFAM" id="SSF51316">
    <property type="entry name" value="Mss4-like"/>
    <property type="match status" value="1"/>
</dbReference>
<dbReference type="RefSeq" id="WP_306835444.1">
    <property type="nucleotide sequence ID" value="NZ_JAUSRF010000008.1"/>
</dbReference>
<accession>A0ABT9PW54</accession>
<dbReference type="PANTHER" id="PTHR33337">
    <property type="entry name" value="GFA DOMAIN-CONTAINING PROTEIN"/>
    <property type="match status" value="1"/>
</dbReference>
<proteinExistence type="inferred from homology"/>
<reference evidence="6 7" key="1">
    <citation type="submission" date="2023-07" db="EMBL/GenBank/DDBJ databases">
        <title>Sorghum-associated microbial communities from plants grown in Nebraska, USA.</title>
        <authorList>
            <person name="Schachtman D."/>
        </authorList>
    </citation>
    <scope>NUCLEOTIDE SEQUENCE [LARGE SCALE GENOMIC DNA]</scope>
    <source>
        <strain evidence="6 7">DS1307</strain>
    </source>
</reference>
<dbReference type="PROSITE" id="PS51891">
    <property type="entry name" value="CENP_V_GFA"/>
    <property type="match status" value="1"/>
</dbReference>
<feature type="domain" description="CENP-V/GFA" evidence="5">
    <location>
        <begin position="6"/>
        <end position="115"/>
    </location>
</feature>
<dbReference type="Gene3D" id="3.90.1590.10">
    <property type="entry name" value="glutathione-dependent formaldehyde- activating enzyme (gfa)"/>
    <property type="match status" value="1"/>
</dbReference>
<keyword evidence="7" id="KW-1185">Reference proteome</keyword>
<evidence type="ECO:0000259" key="5">
    <source>
        <dbReference type="PROSITE" id="PS51891"/>
    </source>
</evidence>
<dbReference type="InterPro" id="IPR006913">
    <property type="entry name" value="CENP-V/GFA"/>
</dbReference>
<dbReference type="InterPro" id="IPR011057">
    <property type="entry name" value="Mss4-like_sf"/>
</dbReference>
<comment type="similarity">
    <text evidence="1">Belongs to the Gfa family.</text>
</comment>
<name>A0ABT9PW54_9HYPH</name>
<dbReference type="Pfam" id="PF04828">
    <property type="entry name" value="GFA"/>
    <property type="match status" value="1"/>
</dbReference>
<evidence type="ECO:0000313" key="6">
    <source>
        <dbReference type="EMBL" id="MDP9837954.1"/>
    </source>
</evidence>
<evidence type="ECO:0000256" key="4">
    <source>
        <dbReference type="ARBA" id="ARBA00023239"/>
    </source>
</evidence>
<evidence type="ECO:0000256" key="1">
    <source>
        <dbReference type="ARBA" id="ARBA00005495"/>
    </source>
</evidence>
<dbReference type="EMBL" id="JAUSRF010000008">
    <property type="protein sequence ID" value="MDP9837954.1"/>
    <property type="molecule type" value="Genomic_DNA"/>
</dbReference>
<evidence type="ECO:0000256" key="3">
    <source>
        <dbReference type="ARBA" id="ARBA00022833"/>
    </source>
</evidence>
<evidence type="ECO:0000256" key="2">
    <source>
        <dbReference type="ARBA" id="ARBA00022723"/>
    </source>
</evidence>
<comment type="caution">
    <text evidence="6">The sequence shown here is derived from an EMBL/GenBank/DDBJ whole genome shotgun (WGS) entry which is preliminary data.</text>
</comment>
<keyword evidence="3" id="KW-0862">Zinc</keyword>
<organism evidence="6 7">
    <name type="scientific">Neorhizobium huautlense</name>
    <dbReference type="NCBI Taxonomy" id="67774"/>
    <lineage>
        <taxon>Bacteria</taxon>
        <taxon>Pseudomonadati</taxon>
        <taxon>Pseudomonadota</taxon>
        <taxon>Alphaproteobacteria</taxon>
        <taxon>Hyphomicrobiales</taxon>
        <taxon>Rhizobiaceae</taxon>
        <taxon>Rhizobium/Agrobacterium group</taxon>
        <taxon>Neorhizobium</taxon>
    </lineage>
</organism>
<dbReference type="Proteomes" id="UP001241472">
    <property type="component" value="Unassembled WGS sequence"/>
</dbReference>
<sequence length="122" mass="12994">MTAIIHTGGCLCGDIRFEATGPADNPHNCSCKFCQRHTGALTAAWVEFSRDNVRWVGPGGAPATYRSSEISSRAFCPTCGSSLGAIDDAPTIALLVGTFDQIDSPELIPDHHSFEDGKPDWA</sequence>
<evidence type="ECO:0000313" key="7">
    <source>
        <dbReference type="Proteomes" id="UP001241472"/>
    </source>
</evidence>
<gene>
    <name evidence="6" type="ORF">J2T09_002714</name>
</gene>
<keyword evidence="2" id="KW-0479">Metal-binding</keyword>
<protein>
    <recommendedName>
        <fullName evidence="5">CENP-V/GFA domain-containing protein</fullName>
    </recommendedName>
</protein>
<keyword evidence="4" id="KW-0456">Lyase</keyword>